<dbReference type="EMBL" id="JADUOV010000008">
    <property type="protein sequence ID" value="MBH1790773.1"/>
    <property type="molecule type" value="Genomic_DNA"/>
</dbReference>
<proteinExistence type="predicted"/>
<protein>
    <submittedName>
        <fullName evidence="2">Uncharacterized protein</fullName>
    </submittedName>
</protein>
<reference evidence="2" key="1">
    <citation type="submission" date="2020-11" db="EMBL/GenBank/DDBJ databases">
        <title>Enhanced detection system for hospital associated transmission using whole genome sequencing surveillance.</title>
        <authorList>
            <person name="Harrison L.H."/>
            <person name="Van Tyne D."/>
            <person name="Marsh J.W."/>
            <person name="Griffith M.P."/>
            <person name="Snyder D.J."/>
            <person name="Cooper V.S."/>
            <person name="Mustapha M."/>
        </authorList>
    </citation>
    <scope>NUCLEOTIDE SEQUENCE</scope>
    <source>
        <strain evidence="2">STEN00053</strain>
    </source>
</reference>
<organism evidence="2 3">
    <name type="scientific">Stenotrophomonas maltophilia</name>
    <name type="common">Pseudomonas maltophilia</name>
    <name type="synonym">Xanthomonas maltophilia</name>
    <dbReference type="NCBI Taxonomy" id="40324"/>
    <lineage>
        <taxon>Bacteria</taxon>
        <taxon>Pseudomonadati</taxon>
        <taxon>Pseudomonadota</taxon>
        <taxon>Gammaproteobacteria</taxon>
        <taxon>Lysobacterales</taxon>
        <taxon>Lysobacteraceae</taxon>
        <taxon>Stenotrophomonas</taxon>
        <taxon>Stenotrophomonas maltophilia group</taxon>
    </lineage>
</organism>
<dbReference type="RefSeq" id="WP_139338727.1">
    <property type="nucleotide sequence ID" value="NZ_AP021908.1"/>
</dbReference>
<dbReference type="EMBL" id="ABLOJW010000010">
    <property type="protein sequence ID" value="EKT4092628.1"/>
    <property type="molecule type" value="Genomic_DNA"/>
</dbReference>
<accession>A0A8I0Y6I5</accession>
<dbReference type="Proteomes" id="UP001218208">
    <property type="component" value="Unassembled WGS sequence"/>
</dbReference>
<evidence type="ECO:0000313" key="2">
    <source>
        <dbReference type="EMBL" id="MBH1790773.1"/>
    </source>
</evidence>
<dbReference type="Proteomes" id="UP000634179">
    <property type="component" value="Unassembled WGS sequence"/>
</dbReference>
<comment type="caution">
    <text evidence="2">The sequence shown here is derived from an EMBL/GenBank/DDBJ whole genome shotgun (WGS) entry which is preliminary data.</text>
</comment>
<evidence type="ECO:0000313" key="1">
    <source>
        <dbReference type="EMBL" id="EKT4092628.1"/>
    </source>
</evidence>
<evidence type="ECO:0000313" key="3">
    <source>
        <dbReference type="Proteomes" id="UP000634179"/>
    </source>
</evidence>
<name>A0A8I0Y6I5_STEMA</name>
<reference evidence="1" key="2">
    <citation type="submission" date="2022-07" db="EMBL/GenBank/DDBJ databases">
        <authorList>
            <consortium name="DAFM: The Division of Animal and Food Microbiology"/>
        </authorList>
    </citation>
    <scope>NUCLEOTIDE SEQUENCE</scope>
    <source>
        <strain evidence="1">19MO01SH01-2</strain>
    </source>
</reference>
<gene>
    <name evidence="2" type="ORF">I5V89_12915</name>
    <name evidence="1" type="ORF">QEG23_002148</name>
</gene>
<sequence length="69" mass="7340">MISLAVANSALGLLRSIRKRPIAGVGKSNGERRIQEPVLERCLQDNDLVAVLKVTVLNDSASDDASSAH</sequence>
<dbReference type="AlphaFoldDB" id="A0A8I0Y6I5"/>